<dbReference type="InterPro" id="IPR018163">
    <property type="entry name" value="Thr/Ala-tRNA-synth_IIc_edit"/>
</dbReference>
<dbReference type="RefSeq" id="WP_006301531.1">
    <property type="nucleotide sequence ID" value="NZ_CM001022.1"/>
</dbReference>
<sequence>MGFVVDVAGDGKLRCETPLTGSEVLSLSGYGGANNVVAWRVNRNLRPLGWVVDEDASVEFVDTGSFEGMEVYRRTLSFLLVQASKKVLGQDVTIRHSMSDGYYCELSGGPATEEQVGAIKQGMAHLVDQNIPIHREVLPLDKARRIFERQGNYDKARLLQWTALDPTVVYRCADTYGYFYAPLASSTGQVKVFDLLRYPPGMVLQFPTVSFPDRLPPFQAAKSLAEVFREYSQWLDVLGVSTMDSIHERVATGKALDLILISEAFHGEALARMARAICDRPSVRLVCLAGPSGSGKTTTARRLQIQLQVCGRHPVSISLDDYFVDREDTPRDEKGDYDFEALEALDLKLINEHLEALLAGEEVQLPKFDFVTGQRAPGKKLRLRQGDLLIIEGIHGLNDRLTESIPDEMKYRIFISPLTGVSLDRHNRTSTTDDRLLRRMVRDYRRRGHSPEGTLLRWPSVIRGSHKHIFPYQERADVMFNTALVYELPVLKGYAEPLLRAVPEESPAYGEAQRLLSMLRFVPVIPAENVPNLSILREFVGGSCFED</sequence>
<proteinExistence type="predicted"/>
<dbReference type="STRING" id="584708.Apau_1884"/>
<evidence type="ECO:0000313" key="2">
    <source>
        <dbReference type="EMBL" id="EFQ24298.1"/>
    </source>
</evidence>
<dbReference type="OrthoDB" id="9764644at2"/>
<dbReference type="EMBL" id="CM001022">
    <property type="protein sequence ID" value="EFQ24298.1"/>
    <property type="molecule type" value="Genomic_DNA"/>
</dbReference>
<organism evidence="2 3">
    <name type="scientific">Aminomonas paucivorans DSM 12260</name>
    <dbReference type="NCBI Taxonomy" id="584708"/>
    <lineage>
        <taxon>Bacteria</taxon>
        <taxon>Thermotogati</taxon>
        <taxon>Synergistota</taxon>
        <taxon>Synergistia</taxon>
        <taxon>Synergistales</taxon>
        <taxon>Synergistaceae</taxon>
        <taxon>Aminomonas</taxon>
    </lineage>
</organism>
<dbReference type="CDD" id="cd02028">
    <property type="entry name" value="UMPK_like"/>
    <property type="match status" value="1"/>
</dbReference>
<dbReference type="InterPro" id="IPR027417">
    <property type="entry name" value="P-loop_NTPase"/>
</dbReference>
<dbReference type="Gene3D" id="3.40.50.300">
    <property type="entry name" value="P-loop containing nucleotide triphosphate hydrolases"/>
    <property type="match status" value="1"/>
</dbReference>
<dbReference type="Proteomes" id="UP000005096">
    <property type="component" value="Chromosome"/>
</dbReference>
<dbReference type="SUPFAM" id="SSF55186">
    <property type="entry name" value="ThrRS/AlaRS common domain"/>
    <property type="match status" value="1"/>
</dbReference>
<dbReference type="SMART" id="SM00382">
    <property type="entry name" value="AAA"/>
    <property type="match status" value="1"/>
</dbReference>
<name>E3CWE3_9BACT</name>
<protein>
    <submittedName>
        <fullName evidence="2">Phosphoribulokinase/uridine kinase</fullName>
    </submittedName>
</protein>
<dbReference type="PANTHER" id="PTHR10285">
    <property type="entry name" value="URIDINE KINASE"/>
    <property type="match status" value="1"/>
</dbReference>
<dbReference type="GO" id="GO:0005524">
    <property type="term" value="F:ATP binding"/>
    <property type="evidence" value="ECO:0007669"/>
    <property type="project" value="InterPro"/>
</dbReference>
<keyword evidence="2" id="KW-0808">Transferase</keyword>
<feature type="domain" description="AAA+ ATPase" evidence="1">
    <location>
        <begin position="282"/>
        <end position="448"/>
    </location>
</feature>
<dbReference type="InterPro" id="IPR006083">
    <property type="entry name" value="PRK/URK"/>
</dbReference>
<dbReference type="eggNOG" id="COG0572">
    <property type="taxonomic scope" value="Bacteria"/>
</dbReference>
<dbReference type="Pfam" id="PF00485">
    <property type="entry name" value="PRK"/>
    <property type="match status" value="1"/>
</dbReference>
<keyword evidence="2" id="KW-0418">Kinase</keyword>
<dbReference type="GO" id="GO:0016301">
    <property type="term" value="F:kinase activity"/>
    <property type="evidence" value="ECO:0007669"/>
    <property type="project" value="UniProtKB-KW"/>
</dbReference>
<accession>E3CWE3</accession>
<dbReference type="Gene3D" id="3.30.980.10">
    <property type="entry name" value="Threonyl-trna Synthetase, Chain A, domain 2"/>
    <property type="match status" value="1"/>
</dbReference>
<keyword evidence="3" id="KW-1185">Reference proteome</keyword>
<dbReference type="InterPro" id="IPR003593">
    <property type="entry name" value="AAA+_ATPase"/>
</dbReference>
<evidence type="ECO:0000313" key="3">
    <source>
        <dbReference type="Proteomes" id="UP000005096"/>
    </source>
</evidence>
<reference evidence="2 3" key="1">
    <citation type="journal article" date="2010" name="Stand. Genomic Sci.">
        <title>Non-contiguous finished genome sequence of Aminomonas paucivorans type strain (GLU-3).</title>
        <authorList>
            <person name="Pitluck S."/>
            <person name="Yasawong M."/>
            <person name="Held B."/>
            <person name="Lapidus A."/>
            <person name="Nolan M."/>
            <person name="Copeland A."/>
            <person name="Lucas S."/>
            <person name="Del Rio T.G."/>
            <person name="Tice H."/>
            <person name="Cheng J.F."/>
            <person name="Chertkov O."/>
            <person name="Goodwin L."/>
            <person name="Tapia R."/>
            <person name="Han C."/>
            <person name="Liolios K."/>
            <person name="Ivanova N."/>
            <person name="Mavromatis K."/>
            <person name="Ovchinnikova G."/>
            <person name="Pati A."/>
            <person name="Chen A."/>
            <person name="Palaniappan K."/>
            <person name="Land M."/>
            <person name="Hauser L."/>
            <person name="Chang Y.J."/>
            <person name="Jeffries C.D."/>
            <person name="Pukall R."/>
            <person name="Spring S."/>
            <person name="Rohde M."/>
            <person name="Sikorski J."/>
            <person name="Goker M."/>
            <person name="Woyke T."/>
            <person name="Bristow J."/>
            <person name="Eisen J.A."/>
            <person name="Markowitz V."/>
            <person name="Hugenholtz P."/>
            <person name="Kyrpides N.C."/>
            <person name="Klenk H.P."/>
        </authorList>
    </citation>
    <scope>NUCLEOTIDE SEQUENCE [LARGE SCALE GENOMIC DNA]</scope>
    <source>
        <strain evidence="2 3">DSM 12260</strain>
    </source>
</reference>
<evidence type="ECO:0000259" key="1">
    <source>
        <dbReference type="SMART" id="SM00382"/>
    </source>
</evidence>
<dbReference type="SUPFAM" id="SSF52540">
    <property type="entry name" value="P-loop containing nucleoside triphosphate hydrolases"/>
    <property type="match status" value="1"/>
</dbReference>
<dbReference type="AlphaFoldDB" id="E3CWE3"/>
<gene>
    <name evidence="2" type="ORF">Apau_1884</name>
</gene>
<dbReference type="eggNOG" id="COG0441">
    <property type="taxonomic scope" value="Bacteria"/>
</dbReference>
<dbReference type="HOGENOM" id="CLU_023775_1_0_0"/>
<dbReference type="PaxDb" id="584708-Apau_1884"/>